<dbReference type="Proteomes" id="UP001596408">
    <property type="component" value="Unassembled WGS sequence"/>
</dbReference>
<feature type="region of interest" description="Disordered" evidence="1">
    <location>
        <begin position="209"/>
        <end position="230"/>
    </location>
</feature>
<sequence length="230" mass="25575">MVSESALLTAAVTLLATLTGAAVSLYSTYELHNRQQEAEEQRLRQALIAEIDSMDIEALDTFAEKLKDLGSQDDRESNILDGMKEGMKRAGDEDHFESLSEEQKKAISWGAGILALPYVNELDELSKIDLSTDIYDANLDKIGLLDVSDIGEVITYYNDVHKVQRTVASVTQAFEAGERESDIAQFSGRLKRQTDGLYSQKEDVLEILREQGNEEDVESVGTSYPRTPYA</sequence>
<name>A0ABD5TUP8_9EURY</name>
<accession>A0ABD5TUP8</accession>
<evidence type="ECO:0000256" key="1">
    <source>
        <dbReference type="SAM" id="MobiDB-lite"/>
    </source>
</evidence>
<feature type="compositionally biased region" description="Polar residues" evidence="1">
    <location>
        <begin position="220"/>
        <end position="230"/>
    </location>
</feature>
<dbReference type="RefSeq" id="WP_379693150.1">
    <property type="nucleotide sequence ID" value="NZ_JBHSXH010000009.1"/>
</dbReference>
<proteinExistence type="predicted"/>
<dbReference type="EMBL" id="JBHSXH010000009">
    <property type="protein sequence ID" value="MFC6824347.1"/>
    <property type="molecule type" value="Genomic_DNA"/>
</dbReference>
<keyword evidence="3" id="KW-1185">Reference proteome</keyword>
<comment type="caution">
    <text evidence="2">The sequence shown here is derived from an EMBL/GenBank/DDBJ whole genome shotgun (WGS) entry which is preliminary data.</text>
</comment>
<organism evidence="2 3">
    <name type="scientific">Halopelagius fulvigenes</name>
    <dbReference type="NCBI Taxonomy" id="1198324"/>
    <lineage>
        <taxon>Archaea</taxon>
        <taxon>Methanobacteriati</taxon>
        <taxon>Methanobacteriota</taxon>
        <taxon>Stenosarchaea group</taxon>
        <taxon>Halobacteria</taxon>
        <taxon>Halobacteriales</taxon>
        <taxon>Haloferacaceae</taxon>
    </lineage>
</organism>
<evidence type="ECO:0000313" key="2">
    <source>
        <dbReference type="EMBL" id="MFC6824347.1"/>
    </source>
</evidence>
<gene>
    <name evidence="2" type="ORF">ACFQEV_04965</name>
</gene>
<protein>
    <submittedName>
        <fullName evidence="2">Uncharacterized protein</fullName>
    </submittedName>
</protein>
<dbReference type="AlphaFoldDB" id="A0ABD5TUP8"/>
<reference evidence="2 3" key="1">
    <citation type="journal article" date="2019" name="Int. J. Syst. Evol. Microbiol.">
        <title>The Global Catalogue of Microorganisms (GCM) 10K type strain sequencing project: providing services to taxonomists for standard genome sequencing and annotation.</title>
        <authorList>
            <consortium name="The Broad Institute Genomics Platform"/>
            <consortium name="The Broad Institute Genome Sequencing Center for Infectious Disease"/>
            <person name="Wu L."/>
            <person name="Ma J."/>
        </authorList>
    </citation>
    <scope>NUCLEOTIDE SEQUENCE [LARGE SCALE GENOMIC DNA]</scope>
    <source>
        <strain evidence="2 3">YIM 94188</strain>
    </source>
</reference>
<evidence type="ECO:0000313" key="3">
    <source>
        <dbReference type="Proteomes" id="UP001596408"/>
    </source>
</evidence>